<keyword evidence="2" id="KW-0326">Glycosidase</keyword>
<evidence type="ECO:0000259" key="5">
    <source>
        <dbReference type="PROSITE" id="PS50853"/>
    </source>
</evidence>
<feature type="domain" description="CBM2" evidence="6">
    <location>
        <begin position="20"/>
        <end position="127"/>
    </location>
</feature>
<dbReference type="Gene3D" id="2.60.40.10">
    <property type="entry name" value="Immunoglobulins"/>
    <property type="match status" value="1"/>
</dbReference>
<dbReference type="EMBL" id="BAABHK010000014">
    <property type="protein sequence ID" value="GAA4634652.1"/>
    <property type="molecule type" value="Genomic_DNA"/>
</dbReference>
<dbReference type="Gene3D" id="2.60.40.290">
    <property type="match status" value="1"/>
</dbReference>
<evidence type="ECO:0000256" key="1">
    <source>
        <dbReference type="ARBA" id="ARBA00023277"/>
    </source>
</evidence>
<keyword evidence="3" id="KW-0624">Polysaccharide degradation</keyword>
<evidence type="ECO:0000259" key="7">
    <source>
        <dbReference type="PROSITE" id="PS51910"/>
    </source>
</evidence>
<gene>
    <name evidence="8" type="ORF">GCM10023196_077000</name>
</gene>
<keyword evidence="4" id="KW-0732">Signal</keyword>
<dbReference type="Pfam" id="PF00041">
    <property type="entry name" value="fn3"/>
    <property type="match status" value="1"/>
</dbReference>
<keyword evidence="1" id="KW-0119">Carbohydrate metabolism</keyword>
<sequence length="521" mass="53713">MRRTIPTLLCLLAALLVPAAAHAATAPTAAFAKSSDWGTGYEAKYTITAGDSALNGWKVEFDLPSGGSVGSYWDALMTQSGSHYTFTNRDYNAQVPAGGSVSFGFIGSPSSAVPANCKLNGQPCTGGGGSSDTTAPSTPAGLSVTGTTAGSISLSWTASTDNVGVAGYKVYEGSSVVANVSSASATVGGLAASSTHTYQVSAYDAAGNESAKSGSVTATTQQGGGGGSPGAMAAAPYLYFGWGSPPDPTTVMSATGVKWFTLAFVLSDGGCNPAWDGTRPLNGDDATKIQQIRAAGGDVIPSFGGWSGNKLGEHCSTAQDLAGAYQKVINAYSLKAIDIDMESTEFESEANQDRVLQALKIIKQNNSGVKVILTFGTTTSGPNWWGTRLVQQAAALGVPIDTFTIMPFDFGGGSGNMGQLSIQASEGLHGVLKQNYPGKTDAELYAMQGISSMNGNTDQSETVTTADFQTMRSYAQQHGLSRFTFWSVNRDRPCGSGTGSDACSGVSQQPWDYTKIVAQYS</sequence>
<dbReference type="InterPro" id="IPR012291">
    <property type="entry name" value="CBM2_carb-bd_dom_sf"/>
</dbReference>
<evidence type="ECO:0000256" key="2">
    <source>
        <dbReference type="ARBA" id="ARBA00023295"/>
    </source>
</evidence>
<dbReference type="InterPro" id="IPR036116">
    <property type="entry name" value="FN3_sf"/>
</dbReference>
<dbReference type="SMART" id="SM00637">
    <property type="entry name" value="CBD_II"/>
    <property type="match status" value="1"/>
</dbReference>
<dbReference type="Pfam" id="PF00553">
    <property type="entry name" value="CBM_2"/>
    <property type="match status" value="1"/>
</dbReference>
<dbReference type="Gene3D" id="3.20.20.80">
    <property type="entry name" value="Glycosidases"/>
    <property type="match status" value="1"/>
</dbReference>
<dbReference type="CDD" id="cd06543">
    <property type="entry name" value="GH18_PF-ChiA-like"/>
    <property type="match status" value="1"/>
</dbReference>
<dbReference type="SUPFAM" id="SSF49265">
    <property type="entry name" value="Fibronectin type III"/>
    <property type="match status" value="1"/>
</dbReference>
<dbReference type="InterPro" id="IPR008965">
    <property type="entry name" value="CBM2/CBM3_carb-bd_dom_sf"/>
</dbReference>
<evidence type="ECO:0000256" key="3">
    <source>
        <dbReference type="ARBA" id="ARBA00023326"/>
    </source>
</evidence>
<dbReference type="PROSITE" id="PS51910">
    <property type="entry name" value="GH18_2"/>
    <property type="match status" value="1"/>
</dbReference>
<keyword evidence="9" id="KW-1185">Reference proteome</keyword>
<organism evidence="8 9">
    <name type="scientific">Actinoallomurus vinaceus</name>
    <dbReference type="NCBI Taxonomy" id="1080074"/>
    <lineage>
        <taxon>Bacteria</taxon>
        <taxon>Bacillati</taxon>
        <taxon>Actinomycetota</taxon>
        <taxon>Actinomycetes</taxon>
        <taxon>Streptosporangiales</taxon>
        <taxon>Thermomonosporaceae</taxon>
        <taxon>Actinoallomurus</taxon>
    </lineage>
</organism>
<reference evidence="9" key="1">
    <citation type="journal article" date="2019" name="Int. J. Syst. Evol. Microbiol.">
        <title>The Global Catalogue of Microorganisms (GCM) 10K type strain sequencing project: providing services to taxonomists for standard genome sequencing and annotation.</title>
        <authorList>
            <consortium name="The Broad Institute Genomics Platform"/>
            <consortium name="The Broad Institute Genome Sequencing Center for Infectious Disease"/>
            <person name="Wu L."/>
            <person name="Ma J."/>
        </authorList>
    </citation>
    <scope>NUCLEOTIDE SEQUENCE [LARGE SCALE GENOMIC DNA]</scope>
    <source>
        <strain evidence="9">JCM 17939</strain>
    </source>
</reference>
<protein>
    <submittedName>
        <fullName evidence="8">Cellulose binding domain-containing protein</fullName>
    </submittedName>
</protein>
<dbReference type="InterPro" id="IPR001919">
    <property type="entry name" value="CBD2"/>
</dbReference>
<name>A0ABP8UM58_9ACTN</name>
<dbReference type="Proteomes" id="UP001501442">
    <property type="component" value="Unassembled WGS sequence"/>
</dbReference>
<dbReference type="InterPro" id="IPR017853">
    <property type="entry name" value="GH"/>
</dbReference>
<proteinExistence type="predicted"/>
<feature type="domain" description="Fibronectin type-III" evidence="5">
    <location>
        <begin position="138"/>
        <end position="223"/>
    </location>
</feature>
<dbReference type="SUPFAM" id="SSF49384">
    <property type="entry name" value="Carbohydrate-binding domain"/>
    <property type="match status" value="1"/>
</dbReference>
<evidence type="ECO:0000259" key="6">
    <source>
        <dbReference type="PROSITE" id="PS51173"/>
    </source>
</evidence>
<feature type="chain" id="PRO_5045082635" evidence="4">
    <location>
        <begin position="24"/>
        <end position="521"/>
    </location>
</feature>
<evidence type="ECO:0000256" key="4">
    <source>
        <dbReference type="SAM" id="SignalP"/>
    </source>
</evidence>
<accession>A0ABP8UM58</accession>
<dbReference type="PROSITE" id="PS51173">
    <property type="entry name" value="CBM2"/>
    <property type="match status" value="1"/>
</dbReference>
<comment type="caution">
    <text evidence="8">The sequence shown here is derived from an EMBL/GenBank/DDBJ whole genome shotgun (WGS) entry which is preliminary data.</text>
</comment>
<dbReference type="InterPro" id="IPR001223">
    <property type="entry name" value="Glyco_hydro18_cat"/>
</dbReference>
<feature type="signal peptide" evidence="4">
    <location>
        <begin position="1"/>
        <end position="23"/>
    </location>
</feature>
<dbReference type="SMART" id="SM00060">
    <property type="entry name" value="FN3"/>
    <property type="match status" value="1"/>
</dbReference>
<evidence type="ECO:0000313" key="8">
    <source>
        <dbReference type="EMBL" id="GAA4634652.1"/>
    </source>
</evidence>
<dbReference type="PANTHER" id="PTHR42976:SF1">
    <property type="entry name" value="GH18 DOMAIN-CONTAINING PROTEIN-RELATED"/>
    <property type="match status" value="1"/>
</dbReference>
<dbReference type="PANTHER" id="PTHR42976">
    <property type="entry name" value="BIFUNCTIONAL CHITINASE/LYSOZYME-RELATED"/>
    <property type="match status" value="1"/>
</dbReference>
<dbReference type="InterPro" id="IPR052750">
    <property type="entry name" value="GH18_Chitinase"/>
</dbReference>
<dbReference type="SUPFAM" id="SSF51445">
    <property type="entry name" value="(Trans)glycosidases"/>
    <property type="match status" value="1"/>
</dbReference>
<feature type="domain" description="GH18" evidence="7">
    <location>
        <begin position="234"/>
        <end position="521"/>
    </location>
</feature>
<dbReference type="RefSeq" id="WP_345437624.1">
    <property type="nucleotide sequence ID" value="NZ_BAABHK010000014.1"/>
</dbReference>
<evidence type="ECO:0000313" key="9">
    <source>
        <dbReference type="Proteomes" id="UP001501442"/>
    </source>
</evidence>
<keyword evidence="2" id="KW-0378">Hydrolase</keyword>
<dbReference type="InterPro" id="IPR013783">
    <property type="entry name" value="Ig-like_fold"/>
</dbReference>
<dbReference type="InterPro" id="IPR003961">
    <property type="entry name" value="FN3_dom"/>
</dbReference>
<dbReference type="CDD" id="cd00063">
    <property type="entry name" value="FN3"/>
    <property type="match status" value="1"/>
</dbReference>
<dbReference type="PROSITE" id="PS50853">
    <property type="entry name" value="FN3"/>
    <property type="match status" value="1"/>
</dbReference>